<dbReference type="NCBIfam" id="TIGR01613">
    <property type="entry name" value="primase_Cterm"/>
    <property type="match status" value="1"/>
</dbReference>
<dbReference type="EMBL" id="LR796241">
    <property type="protein sequence ID" value="CAB4130972.1"/>
    <property type="molecule type" value="Genomic_DNA"/>
</dbReference>
<dbReference type="InterPro" id="IPR014818">
    <property type="entry name" value="Phage/plasmid_primase_P4_C"/>
</dbReference>
<reference evidence="6" key="1">
    <citation type="submission" date="2020-04" db="EMBL/GenBank/DDBJ databases">
        <authorList>
            <person name="Chiriac C."/>
            <person name="Salcher M."/>
            <person name="Ghai R."/>
            <person name="Kavagutti S V."/>
        </authorList>
    </citation>
    <scope>NUCLEOTIDE SEQUENCE</scope>
</reference>
<dbReference type="InterPro" id="IPR034154">
    <property type="entry name" value="TOPRIM_DnaG/twinkle"/>
</dbReference>
<dbReference type="InterPro" id="IPR045455">
    <property type="entry name" value="NrS-1_pol-like_helicase"/>
</dbReference>
<keyword evidence="1" id="KW-0547">Nucleotide-binding</keyword>
<dbReference type="InterPro" id="IPR051620">
    <property type="entry name" value="ORF904-like_C"/>
</dbReference>
<feature type="compositionally biased region" description="Acidic residues" evidence="4">
    <location>
        <begin position="357"/>
        <end position="368"/>
    </location>
</feature>
<evidence type="ECO:0000259" key="5">
    <source>
        <dbReference type="PROSITE" id="PS51206"/>
    </source>
</evidence>
<dbReference type="SUPFAM" id="SSF52540">
    <property type="entry name" value="P-loop containing nucleoside triphosphate hydrolases"/>
    <property type="match status" value="1"/>
</dbReference>
<dbReference type="Pfam" id="PF13362">
    <property type="entry name" value="Toprim_3"/>
    <property type="match status" value="1"/>
</dbReference>
<proteinExistence type="predicted"/>
<dbReference type="PANTHER" id="PTHR35372:SF2">
    <property type="entry name" value="SF3 HELICASE DOMAIN-CONTAINING PROTEIN"/>
    <property type="match status" value="1"/>
</dbReference>
<dbReference type="Pfam" id="PF19263">
    <property type="entry name" value="DUF5906"/>
    <property type="match status" value="1"/>
</dbReference>
<evidence type="ECO:0000256" key="4">
    <source>
        <dbReference type="SAM" id="MobiDB-lite"/>
    </source>
</evidence>
<gene>
    <name evidence="6" type="ORF">UFOVP126_32</name>
</gene>
<dbReference type="InterPro" id="IPR014015">
    <property type="entry name" value="Helicase_SF3_DNA-vir"/>
</dbReference>
<evidence type="ECO:0000313" key="6">
    <source>
        <dbReference type="EMBL" id="CAB4130972.1"/>
    </source>
</evidence>
<name>A0A6J5LBX9_9CAUD</name>
<dbReference type="PANTHER" id="PTHR35372">
    <property type="entry name" value="ATP BINDING PROTEIN-RELATED"/>
    <property type="match status" value="1"/>
</dbReference>
<dbReference type="GO" id="GO:0016817">
    <property type="term" value="F:hydrolase activity, acting on acid anhydrides"/>
    <property type="evidence" value="ECO:0007669"/>
    <property type="project" value="InterPro"/>
</dbReference>
<protein>
    <submittedName>
        <fullName evidence="6">DNA primase, phage/plasmid</fullName>
    </submittedName>
</protein>
<dbReference type="InterPro" id="IPR027417">
    <property type="entry name" value="P-loop_NTPase"/>
</dbReference>
<keyword evidence="3" id="KW-0067">ATP-binding</keyword>
<evidence type="ECO:0000256" key="1">
    <source>
        <dbReference type="ARBA" id="ARBA00022741"/>
    </source>
</evidence>
<dbReference type="PROSITE" id="PS51206">
    <property type="entry name" value="SF3_HELICASE_1"/>
    <property type="match status" value="1"/>
</dbReference>
<feature type="compositionally biased region" description="Pro residues" evidence="4">
    <location>
        <begin position="336"/>
        <end position="356"/>
    </location>
</feature>
<dbReference type="InterPro" id="IPR006171">
    <property type="entry name" value="TOPRIM_dom"/>
</dbReference>
<dbReference type="InterPro" id="IPR006500">
    <property type="entry name" value="Helicase_put_C_phage/plasmid"/>
</dbReference>
<sequence length="853" mass="94324">MTNKKTTGQRDPISLETAERMLSFVRGVDDRETWVKMAFILKEEFGEPAFEAWDAWSQQGSNYNPRDCRDVWKSCKIGTGANRATVGTLIALAKEGGYKSTAQDRKPIDPEDQARRIAEREARMAAEEAQAKIDRDAAATRAAEMWARATVVTAHPYVQRKLIEPEGARMLGEELLIPLRHGPGALVGLQRIKPDGTKLFLKGTPSGGAYTVLGRPDKQGTVVIAEGWATACSIRMATEHCVVVAFNSGNLAPVARKIRAALPDARMIIAADDDFQTKGNPGITDARKTAREVNALVAIPVWGLNRGTGTDFNDLHLADGLAAVEDCIMKAGPADEPAPPDEPTPPPADDPLPPEPPDFEPPWDDIPPDEPPSPPDADDERMIFSSSPMKTAELFHDTLPERGRIIHWRGEFYSWDATRYVTRDRVYIDQRLYHFMAKCVTLKVHPKTGASEVVAFNPKSSTVNDVAHALRAVCYADLPEPQVWIEQRPDDVEAHQIVAFKNGFLHHPTRTLSPSTDRLFVTSALDFDFKPDAPEPTEWIKFLKSLWPDDPESISTLAEMFGYLLTDDTSQQKMFMLIGPPRCGKGTILRILEALVGYANRVSPSLASLGTQFGLQPLIGKRLAMISDARLSGRADQQPIVENLLRISGEDAITIDRKNMTAWSGKMPTRFVLASNELPAFSDASSALANRFMPFKFNTSFLGKEDHGLTARLLKELPGIVIWALDGLARLNERGYFQRPHSADELAADLVDQTSPIRAFVQEMCMVGEIYQADRDELFKAWKTWCEAQGRDHAGTKVSFGRQLSAAFPGIKRSQPRGNGTGSSGANEPSGTRLNLYTGIRMRHDWESEDGPF</sequence>
<dbReference type="GO" id="GO:0005524">
    <property type="term" value="F:ATP binding"/>
    <property type="evidence" value="ECO:0007669"/>
    <property type="project" value="UniProtKB-KW"/>
</dbReference>
<organism evidence="6">
    <name type="scientific">uncultured Caudovirales phage</name>
    <dbReference type="NCBI Taxonomy" id="2100421"/>
    <lineage>
        <taxon>Viruses</taxon>
        <taxon>Duplodnaviria</taxon>
        <taxon>Heunggongvirae</taxon>
        <taxon>Uroviricota</taxon>
        <taxon>Caudoviricetes</taxon>
        <taxon>Peduoviridae</taxon>
        <taxon>Maltschvirus</taxon>
        <taxon>Maltschvirus maltsch</taxon>
    </lineage>
</organism>
<feature type="compositionally biased region" description="Polar residues" evidence="4">
    <location>
        <begin position="824"/>
        <end position="834"/>
    </location>
</feature>
<evidence type="ECO:0000256" key="3">
    <source>
        <dbReference type="ARBA" id="ARBA00022840"/>
    </source>
</evidence>
<keyword evidence="2" id="KW-0378">Hydrolase</keyword>
<dbReference type="Gene3D" id="3.40.50.300">
    <property type="entry name" value="P-loop containing nucleotide triphosphate hydrolases"/>
    <property type="match status" value="1"/>
</dbReference>
<feature type="region of interest" description="Disordered" evidence="4">
    <location>
        <begin position="810"/>
        <end position="834"/>
    </location>
</feature>
<feature type="domain" description="SF3 helicase" evidence="5">
    <location>
        <begin position="552"/>
        <end position="710"/>
    </location>
</feature>
<dbReference type="Pfam" id="PF08706">
    <property type="entry name" value="D5_N"/>
    <property type="match status" value="1"/>
</dbReference>
<dbReference type="Pfam" id="PF08707">
    <property type="entry name" value="PriCT_2"/>
    <property type="match status" value="1"/>
</dbReference>
<feature type="region of interest" description="Disordered" evidence="4">
    <location>
        <begin position="331"/>
        <end position="382"/>
    </location>
</feature>
<dbReference type="InterPro" id="IPR014819">
    <property type="entry name" value="PriCT_2"/>
</dbReference>
<dbReference type="CDD" id="cd01029">
    <property type="entry name" value="TOPRIM_primases"/>
    <property type="match status" value="1"/>
</dbReference>
<accession>A0A6J5LBX9</accession>
<evidence type="ECO:0000256" key="2">
    <source>
        <dbReference type="ARBA" id="ARBA00022801"/>
    </source>
</evidence>